<feature type="region of interest" description="Disordered" evidence="1">
    <location>
        <begin position="152"/>
        <end position="210"/>
    </location>
</feature>
<sequence length="210" mass="23189">MASTQVPGCCPLLRFRHFRMIKATLTSDSRGLSPQLTPLVGRRPCQSGTIFGDRSHRTSSTLLYDFVKTQYQAGSCGVKKFKVQTFIDQTGVGKFLLINYAFGVRNATSSHDKPGEASMDHELISPQNDGWHLLETGVEQFLTSKCEGELGTNHSQRGSKFPLFSLNPTSSSTTWSAGRTLDKSSPKGLSKETIEKLAERKSYRKSVSHP</sequence>
<dbReference type="AlphaFoldDB" id="A0A9P7EFP7"/>
<feature type="compositionally biased region" description="Basic and acidic residues" evidence="1">
    <location>
        <begin position="180"/>
        <end position="201"/>
    </location>
</feature>
<evidence type="ECO:0000256" key="1">
    <source>
        <dbReference type="SAM" id="MobiDB-lite"/>
    </source>
</evidence>
<comment type="caution">
    <text evidence="2">The sequence shown here is derived from an EMBL/GenBank/DDBJ whole genome shotgun (WGS) entry which is preliminary data.</text>
</comment>
<keyword evidence="3" id="KW-1185">Reference proteome</keyword>
<dbReference type="GeneID" id="64626679"/>
<protein>
    <submittedName>
        <fullName evidence="2">Uncharacterized protein</fullName>
    </submittedName>
</protein>
<dbReference type="RefSeq" id="XP_041195232.1">
    <property type="nucleotide sequence ID" value="XM_041332662.1"/>
</dbReference>
<organism evidence="2 3">
    <name type="scientific">Suillus subaureus</name>
    <dbReference type="NCBI Taxonomy" id="48587"/>
    <lineage>
        <taxon>Eukaryota</taxon>
        <taxon>Fungi</taxon>
        <taxon>Dikarya</taxon>
        <taxon>Basidiomycota</taxon>
        <taxon>Agaricomycotina</taxon>
        <taxon>Agaricomycetes</taxon>
        <taxon>Agaricomycetidae</taxon>
        <taxon>Boletales</taxon>
        <taxon>Suillineae</taxon>
        <taxon>Suillaceae</taxon>
        <taxon>Suillus</taxon>
    </lineage>
</organism>
<gene>
    <name evidence="2" type="ORF">BJ212DRAFT_1298134</name>
</gene>
<dbReference type="Proteomes" id="UP000807769">
    <property type="component" value="Unassembled WGS sequence"/>
</dbReference>
<feature type="compositionally biased region" description="Polar residues" evidence="1">
    <location>
        <begin position="166"/>
        <end position="177"/>
    </location>
</feature>
<dbReference type="OrthoDB" id="391988at2759"/>
<evidence type="ECO:0000313" key="3">
    <source>
        <dbReference type="Proteomes" id="UP000807769"/>
    </source>
</evidence>
<proteinExistence type="predicted"/>
<accession>A0A9P7EFP7</accession>
<reference evidence="2" key="1">
    <citation type="journal article" date="2020" name="New Phytol.">
        <title>Comparative genomics reveals dynamic genome evolution in host specialist ectomycorrhizal fungi.</title>
        <authorList>
            <person name="Lofgren L.A."/>
            <person name="Nguyen N.H."/>
            <person name="Vilgalys R."/>
            <person name="Ruytinx J."/>
            <person name="Liao H.L."/>
            <person name="Branco S."/>
            <person name="Kuo A."/>
            <person name="LaButti K."/>
            <person name="Lipzen A."/>
            <person name="Andreopoulos W."/>
            <person name="Pangilinan J."/>
            <person name="Riley R."/>
            <person name="Hundley H."/>
            <person name="Na H."/>
            <person name="Barry K."/>
            <person name="Grigoriev I.V."/>
            <person name="Stajich J.E."/>
            <person name="Kennedy P.G."/>
        </authorList>
    </citation>
    <scope>NUCLEOTIDE SEQUENCE</scope>
    <source>
        <strain evidence="2">MN1</strain>
    </source>
</reference>
<evidence type="ECO:0000313" key="2">
    <source>
        <dbReference type="EMBL" id="KAG1819697.1"/>
    </source>
</evidence>
<name>A0A9P7EFP7_9AGAM</name>
<dbReference type="EMBL" id="JABBWG010000009">
    <property type="protein sequence ID" value="KAG1819697.1"/>
    <property type="molecule type" value="Genomic_DNA"/>
</dbReference>